<proteinExistence type="predicted"/>
<feature type="transmembrane region" description="Helical" evidence="5">
    <location>
        <begin position="332"/>
        <end position="352"/>
    </location>
</feature>
<keyword evidence="3 5" id="KW-1133">Transmembrane helix</keyword>
<feature type="domain" description="Sodium/calcium exchanger membrane region" evidence="6">
    <location>
        <begin position="174"/>
        <end position="314"/>
    </location>
</feature>
<dbReference type="GO" id="GO:0006874">
    <property type="term" value="P:intracellular calcium ion homeostasis"/>
    <property type="evidence" value="ECO:0007669"/>
    <property type="project" value="TreeGrafter"/>
</dbReference>
<feature type="transmembrane region" description="Helical" evidence="5">
    <location>
        <begin position="78"/>
        <end position="96"/>
    </location>
</feature>
<dbReference type="NCBIfam" id="TIGR00367">
    <property type="entry name" value="calcium/sodium antiporter"/>
    <property type="match status" value="1"/>
</dbReference>
<organism evidence="7 8">
    <name type="scientific">Luteolibacter pohnpeiensis</name>
    <dbReference type="NCBI Taxonomy" id="454153"/>
    <lineage>
        <taxon>Bacteria</taxon>
        <taxon>Pseudomonadati</taxon>
        <taxon>Verrucomicrobiota</taxon>
        <taxon>Verrucomicrobiia</taxon>
        <taxon>Verrucomicrobiales</taxon>
        <taxon>Verrucomicrobiaceae</taxon>
        <taxon>Luteolibacter</taxon>
    </lineage>
</organism>
<name>A0A934S2I8_9BACT</name>
<dbReference type="Gene3D" id="1.20.1420.30">
    <property type="entry name" value="NCX, central ion-binding region"/>
    <property type="match status" value="1"/>
</dbReference>
<dbReference type="Proteomes" id="UP000603141">
    <property type="component" value="Unassembled WGS sequence"/>
</dbReference>
<accession>A0A934S2I8</accession>
<dbReference type="GO" id="GO:0005886">
    <property type="term" value="C:plasma membrane"/>
    <property type="evidence" value="ECO:0007669"/>
    <property type="project" value="TreeGrafter"/>
</dbReference>
<evidence type="ECO:0000256" key="3">
    <source>
        <dbReference type="ARBA" id="ARBA00022989"/>
    </source>
</evidence>
<feature type="transmembrane region" description="Helical" evidence="5">
    <location>
        <begin position="126"/>
        <end position="144"/>
    </location>
</feature>
<evidence type="ECO:0000313" key="7">
    <source>
        <dbReference type="EMBL" id="MBK1881246.1"/>
    </source>
</evidence>
<comment type="caution">
    <text evidence="7">The sequence shown here is derived from an EMBL/GenBank/DDBJ whole genome shotgun (WGS) entry which is preliminary data.</text>
</comment>
<feature type="transmembrane region" description="Helical" evidence="5">
    <location>
        <begin position="171"/>
        <end position="188"/>
    </location>
</feature>
<dbReference type="RefSeq" id="WP_200267278.1">
    <property type="nucleotide sequence ID" value="NZ_JAENIJ010000003.1"/>
</dbReference>
<dbReference type="Gene3D" id="6.10.280.80">
    <property type="entry name" value="NCX, peripheral helical region"/>
    <property type="match status" value="1"/>
</dbReference>
<dbReference type="InterPro" id="IPR004837">
    <property type="entry name" value="NaCa_Exmemb"/>
</dbReference>
<dbReference type="AlphaFoldDB" id="A0A934S2I8"/>
<feature type="transmembrane region" description="Helical" evidence="5">
    <location>
        <begin position="300"/>
        <end position="320"/>
    </location>
</feature>
<evidence type="ECO:0000313" key="8">
    <source>
        <dbReference type="Proteomes" id="UP000603141"/>
    </source>
</evidence>
<feature type="transmembrane region" description="Helical" evidence="5">
    <location>
        <begin position="273"/>
        <end position="293"/>
    </location>
</feature>
<dbReference type="GO" id="GO:0005262">
    <property type="term" value="F:calcium channel activity"/>
    <property type="evidence" value="ECO:0007669"/>
    <property type="project" value="TreeGrafter"/>
</dbReference>
<dbReference type="PANTHER" id="PTHR10846">
    <property type="entry name" value="SODIUM/POTASSIUM/CALCIUM EXCHANGER"/>
    <property type="match status" value="1"/>
</dbReference>
<dbReference type="Pfam" id="PF01699">
    <property type="entry name" value="Na_Ca_ex"/>
    <property type="match status" value="2"/>
</dbReference>
<evidence type="ECO:0000256" key="5">
    <source>
        <dbReference type="SAM" id="Phobius"/>
    </source>
</evidence>
<dbReference type="InterPro" id="IPR044880">
    <property type="entry name" value="NCX_ion-bd_dom_sf"/>
</dbReference>
<dbReference type="InterPro" id="IPR004481">
    <property type="entry name" value="K/Na/Ca-exchanger"/>
</dbReference>
<gene>
    <name evidence="7" type="ORF">JIN85_02400</name>
</gene>
<comment type="subcellular location">
    <subcellularLocation>
        <location evidence="1">Membrane</location>
        <topology evidence="1">Multi-pass membrane protein</topology>
    </subcellularLocation>
</comment>
<feature type="transmembrane region" description="Helical" evidence="5">
    <location>
        <begin position="239"/>
        <end position="261"/>
    </location>
</feature>
<dbReference type="EMBL" id="JAENIJ010000003">
    <property type="protein sequence ID" value="MBK1881246.1"/>
    <property type="molecule type" value="Genomic_DNA"/>
</dbReference>
<keyword evidence="2 5" id="KW-0812">Transmembrane</keyword>
<keyword evidence="4 5" id="KW-0472">Membrane</keyword>
<evidence type="ECO:0000256" key="4">
    <source>
        <dbReference type="ARBA" id="ARBA00023136"/>
    </source>
</evidence>
<feature type="transmembrane region" description="Helical" evidence="5">
    <location>
        <begin position="29"/>
        <end position="47"/>
    </location>
</feature>
<feature type="transmembrane region" description="Helical" evidence="5">
    <location>
        <begin position="103"/>
        <end position="120"/>
    </location>
</feature>
<reference evidence="7" key="1">
    <citation type="submission" date="2021-01" db="EMBL/GenBank/DDBJ databases">
        <title>Modified the classification status of verrucomicrobia.</title>
        <authorList>
            <person name="Feng X."/>
        </authorList>
    </citation>
    <scope>NUCLEOTIDE SEQUENCE</scope>
    <source>
        <strain evidence="7">KCTC 22041</strain>
    </source>
</reference>
<dbReference type="PANTHER" id="PTHR10846:SF8">
    <property type="entry name" value="INNER MEMBRANE PROTEIN YRBG"/>
    <property type="match status" value="1"/>
</dbReference>
<feature type="domain" description="Sodium/calcium exchanger membrane region" evidence="6">
    <location>
        <begin position="3"/>
        <end position="144"/>
    </location>
</feature>
<evidence type="ECO:0000259" key="6">
    <source>
        <dbReference type="Pfam" id="PF01699"/>
    </source>
</evidence>
<protein>
    <submittedName>
        <fullName evidence="7">Calcium/sodium antiporter</fullName>
    </submittedName>
</protein>
<evidence type="ECO:0000256" key="1">
    <source>
        <dbReference type="ARBA" id="ARBA00004141"/>
    </source>
</evidence>
<dbReference type="GO" id="GO:0008273">
    <property type="term" value="F:calcium, potassium:sodium antiporter activity"/>
    <property type="evidence" value="ECO:0007669"/>
    <property type="project" value="TreeGrafter"/>
</dbReference>
<keyword evidence="8" id="KW-1185">Reference proteome</keyword>
<feature type="transmembrane region" description="Helical" evidence="5">
    <location>
        <begin position="208"/>
        <end position="232"/>
    </location>
</feature>
<sequence>MTHAIVFLLLGLVLLVISAESLVRGASRLAAAFGISPLVVGLTVVAFGTSAPELAVSTVATFSGQADIGLGNIVGSNIFNVLVILGLSAVITPLVVAKQLVRLDVPVMIGLSILMWIMGLDQQISRVDGVILFVIAIFYVTYLIRISRRKPVLEAEYAGEFSASKKEKSSWFKNIVMVCIGIGGMILGSKWLVDSAVLIARQFGVSELVIGLTIISLGTSLPEVATSLIAAFRGEKDIAVGNVIGSNIFNIVSVLGISAAVSPKGIPVPLAALHFDIPIMVGIAAVCLPLFYARYRVSRLNGIFFIAIYAAYLTDLLMSATGSAHLSAFRHIMLYYALPFAAISLFVSVWLGRRSLRAA</sequence>
<evidence type="ECO:0000256" key="2">
    <source>
        <dbReference type="ARBA" id="ARBA00022692"/>
    </source>
</evidence>